<feature type="chain" id="PRO_5006138024" evidence="1">
    <location>
        <begin position="26"/>
        <end position="98"/>
    </location>
</feature>
<evidence type="ECO:0000313" key="4">
    <source>
        <dbReference type="Proteomes" id="UP000050378"/>
    </source>
</evidence>
<sequence length="98" mass="10430">MRAFKIGILIASALTVAAFVSFSSADEDDFLAAASGCSCNTLNASSSSAQCMKAEQETGWFSWLTGDSRSAQFHYLDLLELLTSSEESKKVSGLGSKF</sequence>
<keyword evidence="1" id="KW-0732">Signal</keyword>
<protein>
    <submittedName>
        <fullName evidence="2">Uncharacterized protein</fullName>
    </submittedName>
</protein>
<evidence type="ECO:0000313" key="3">
    <source>
        <dbReference type="EMBL" id="MEJ6496867.1"/>
    </source>
</evidence>
<evidence type="ECO:0000256" key="1">
    <source>
        <dbReference type="SAM" id="SignalP"/>
    </source>
</evidence>
<reference evidence="2 4" key="1">
    <citation type="submission" date="2015-09" db="EMBL/GenBank/DDBJ databases">
        <title>Draft Genome Sequence of Pseudoalteromonas lipolytica UCD-48B.</title>
        <authorList>
            <person name="Krusor M."/>
            <person name="Coil D.A."/>
            <person name="Lang J.M."/>
            <person name="Eisen J.A."/>
            <person name="Alexiev A."/>
        </authorList>
    </citation>
    <scope>NUCLEOTIDE SEQUENCE [LARGE SCALE GENOMIC DNA]</scope>
    <source>
        <strain evidence="2 4">UCD-48B</strain>
    </source>
</reference>
<dbReference type="EMBL" id="LJTC01000005">
    <property type="protein sequence ID" value="KPM83884.1"/>
    <property type="molecule type" value="Genomic_DNA"/>
</dbReference>
<dbReference type="Proteomes" id="UP001377972">
    <property type="component" value="Unassembled WGS sequence"/>
</dbReference>
<proteinExistence type="predicted"/>
<dbReference type="EMBL" id="JAQPZS010000011">
    <property type="protein sequence ID" value="MEJ6496867.1"/>
    <property type="molecule type" value="Genomic_DNA"/>
</dbReference>
<dbReference type="PATRIC" id="fig|570156.3.peg.2989"/>
<gene>
    <name evidence="2" type="ORF">AOG27_09590</name>
    <name evidence="3" type="ORF">PQI24_12530</name>
</gene>
<evidence type="ECO:0000313" key="5">
    <source>
        <dbReference type="Proteomes" id="UP001377972"/>
    </source>
</evidence>
<dbReference type="Proteomes" id="UP000050378">
    <property type="component" value="Unassembled WGS sequence"/>
</dbReference>
<reference evidence="3 5" key="2">
    <citation type="submission" date="2023-01" db="EMBL/GenBank/DDBJ databases">
        <title>Trichodesmium-associated heterotrophic epibiont bacteria.</title>
        <authorList>
            <person name="Cleveland C.S."/>
            <person name="Webb E.A."/>
        </authorList>
    </citation>
    <scope>NUCLEOTIDE SEQUENCE [LARGE SCALE GENOMIC DNA]</scope>
    <source>
        <strain evidence="3 5">USCH2</strain>
    </source>
</reference>
<evidence type="ECO:0000313" key="2">
    <source>
        <dbReference type="EMBL" id="KPM83884.1"/>
    </source>
</evidence>
<dbReference type="STRING" id="570156.AOG27_09590"/>
<keyword evidence="5" id="KW-1185">Reference proteome</keyword>
<name>A0A0P7DRX1_9GAMM</name>
<dbReference type="RefSeq" id="WP_054552801.1">
    <property type="nucleotide sequence ID" value="NZ_JAQPZS010000011.1"/>
</dbReference>
<organism evidence="2 4">
    <name type="scientific">Pseudoalteromonas lipolytica</name>
    <dbReference type="NCBI Taxonomy" id="570156"/>
    <lineage>
        <taxon>Bacteria</taxon>
        <taxon>Pseudomonadati</taxon>
        <taxon>Pseudomonadota</taxon>
        <taxon>Gammaproteobacteria</taxon>
        <taxon>Alteromonadales</taxon>
        <taxon>Pseudoalteromonadaceae</taxon>
        <taxon>Pseudoalteromonas</taxon>
    </lineage>
</organism>
<dbReference type="OrthoDB" id="5772064at2"/>
<comment type="caution">
    <text evidence="2">The sequence shown here is derived from an EMBL/GenBank/DDBJ whole genome shotgun (WGS) entry which is preliminary data.</text>
</comment>
<dbReference type="AlphaFoldDB" id="A0A0P7DRX1"/>
<feature type="signal peptide" evidence="1">
    <location>
        <begin position="1"/>
        <end position="25"/>
    </location>
</feature>
<accession>A0A0P7DRX1</accession>